<reference evidence="7" key="2">
    <citation type="journal article" date="2021" name="PeerJ">
        <title>Extensive microbial diversity within the chicken gut microbiome revealed by metagenomics and culture.</title>
        <authorList>
            <person name="Gilroy R."/>
            <person name="Ravi A."/>
            <person name="Getino M."/>
            <person name="Pursley I."/>
            <person name="Horton D.L."/>
            <person name="Alikhan N.F."/>
            <person name="Baker D."/>
            <person name="Gharbi K."/>
            <person name="Hall N."/>
            <person name="Watson M."/>
            <person name="Adriaenssens E.M."/>
            <person name="Foster-Nyarko E."/>
            <person name="Jarju S."/>
            <person name="Secka A."/>
            <person name="Antonio M."/>
            <person name="Oren A."/>
            <person name="Chaudhuri R.R."/>
            <person name="La Ragione R."/>
            <person name="Hildebrand F."/>
            <person name="Pallen M.J."/>
        </authorList>
    </citation>
    <scope>NUCLEOTIDE SEQUENCE</scope>
    <source>
        <strain evidence="7">CHK149-3286</strain>
    </source>
</reference>
<dbReference type="PANTHER" id="PTHR43701">
    <property type="entry name" value="MEMBRANE TRANSPORTER PROTEIN MJ0441-RELATED"/>
    <property type="match status" value="1"/>
</dbReference>
<dbReference type="Proteomes" id="UP000075418">
    <property type="component" value="Unassembled WGS sequence"/>
</dbReference>
<name>A0A151A4Q0_9STAP</name>
<reference evidence="7" key="3">
    <citation type="submission" date="2021-09" db="EMBL/GenBank/DDBJ databases">
        <authorList>
            <person name="Gilroy R."/>
        </authorList>
    </citation>
    <scope>NUCLEOTIDE SEQUENCE</scope>
    <source>
        <strain evidence="7">CHK149-3286</strain>
    </source>
</reference>
<dbReference type="GO" id="GO:0005886">
    <property type="term" value="C:plasma membrane"/>
    <property type="evidence" value="ECO:0007669"/>
    <property type="project" value="UniProtKB-SubCell"/>
</dbReference>
<dbReference type="InterPro" id="IPR002781">
    <property type="entry name" value="TM_pro_TauE-like"/>
</dbReference>
<dbReference type="AlphaFoldDB" id="A0A151A4Q0"/>
<dbReference type="EMBL" id="DYVT01000140">
    <property type="protein sequence ID" value="HJF69115.1"/>
    <property type="molecule type" value="Genomic_DNA"/>
</dbReference>
<comment type="similarity">
    <text evidence="2 6">Belongs to the 4-toluene sulfonate uptake permease (TSUP) (TC 2.A.102) family.</text>
</comment>
<feature type="transmembrane region" description="Helical" evidence="6">
    <location>
        <begin position="263"/>
        <end position="283"/>
    </location>
</feature>
<keyword evidence="5 6" id="KW-0472">Membrane</keyword>
<feature type="transmembrane region" description="Helical" evidence="6">
    <location>
        <begin position="73"/>
        <end position="92"/>
    </location>
</feature>
<comment type="caution">
    <text evidence="8">The sequence shown here is derived from an EMBL/GenBank/DDBJ whole genome shotgun (WGS) entry which is preliminary data.</text>
</comment>
<keyword evidence="4 6" id="KW-1133">Transmembrane helix</keyword>
<feature type="transmembrane region" description="Helical" evidence="6">
    <location>
        <begin position="98"/>
        <end position="119"/>
    </location>
</feature>
<evidence type="ECO:0000256" key="1">
    <source>
        <dbReference type="ARBA" id="ARBA00004141"/>
    </source>
</evidence>
<reference evidence="8 9" key="1">
    <citation type="submission" date="2016-02" db="EMBL/GenBank/DDBJ databases">
        <title>Draft genome sequence of hydrocarbon degrading Staphylococcus saprophyticus Strain CNV2, isolated from crude-oil contaminated soil from Noonmati Oil Refinery, Guwahati, Assam, India.</title>
        <authorList>
            <person name="Mukherjee A."/>
            <person name="Chettri B."/>
            <person name="Langpoklakpam J."/>
            <person name="Singh A.K."/>
            <person name="Chattopadhyay D.J."/>
        </authorList>
    </citation>
    <scope>NUCLEOTIDE SEQUENCE [LARGE SCALE GENOMIC DNA]</scope>
    <source>
        <strain evidence="8 9">CNV2</strain>
    </source>
</reference>
<evidence type="ECO:0000313" key="8">
    <source>
        <dbReference type="EMBL" id="KYH14120.1"/>
    </source>
</evidence>
<feature type="transmembrane region" description="Helical" evidence="6">
    <location>
        <begin position="205"/>
        <end position="228"/>
    </location>
</feature>
<dbReference type="PANTHER" id="PTHR43701:SF12">
    <property type="entry name" value="MEMBRANE TRANSPORTER PROTEIN YTNM-RELATED"/>
    <property type="match status" value="1"/>
</dbReference>
<accession>A0A151A4Q0</accession>
<evidence type="ECO:0000256" key="6">
    <source>
        <dbReference type="RuleBase" id="RU363041"/>
    </source>
</evidence>
<protein>
    <recommendedName>
        <fullName evidence="6">Probable membrane transporter protein</fullName>
    </recommendedName>
</protein>
<sequence>MQKIIIFALAGFLAELVDGSLGMGYGASASSILLTFGITPAIASATVHFSEILTTAAAGTSHLKFNNVHKPSVLKLAIPGSIAAFVGAMFLSNVNGDYMKPIISVFLLLLGVYIIYQFLFKSDKKIDKNAGFKKVSNLVLLPQAAIAGFLDSIGGGGWGPVNTPLLLSSKKIEPRYVIGTVSASEFFVTISSSLSFLIFLNWASINWILVLVLGIGGVIAAPISAWLVKSLPINILAIGVGGLIVYTNISSLASIFINNTSAIFTIKIIVVLTWLSLVLTTALRNKTKVSTSNS</sequence>
<feature type="transmembrane region" description="Helical" evidence="6">
    <location>
        <begin position="176"/>
        <end position="199"/>
    </location>
</feature>
<dbReference type="Proteomes" id="UP000706163">
    <property type="component" value="Unassembled WGS sequence"/>
</dbReference>
<proteinExistence type="inferred from homology"/>
<dbReference type="Pfam" id="PF01925">
    <property type="entry name" value="TauE"/>
    <property type="match status" value="1"/>
</dbReference>
<keyword evidence="3 6" id="KW-0812">Transmembrane</keyword>
<evidence type="ECO:0000256" key="3">
    <source>
        <dbReference type="ARBA" id="ARBA00022692"/>
    </source>
</evidence>
<feature type="transmembrane region" description="Helical" evidence="6">
    <location>
        <begin position="29"/>
        <end position="53"/>
    </location>
</feature>
<dbReference type="EMBL" id="LUGM01000002">
    <property type="protein sequence ID" value="KYH14120.1"/>
    <property type="molecule type" value="Genomic_DNA"/>
</dbReference>
<evidence type="ECO:0000313" key="9">
    <source>
        <dbReference type="Proteomes" id="UP000075418"/>
    </source>
</evidence>
<evidence type="ECO:0000313" key="7">
    <source>
        <dbReference type="EMBL" id="HJF69115.1"/>
    </source>
</evidence>
<evidence type="ECO:0000256" key="4">
    <source>
        <dbReference type="ARBA" id="ARBA00022989"/>
    </source>
</evidence>
<keyword evidence="6" id="KW-1003">Cell membrane</keyword>
<evidence type="ECO:0000256" key="5">
    <source>
        <dbReference type="ARBA" id="ARBA00023136"/>
    </source>
</evidence>
<comment type="subcellular location">
    <subcellularLocation>
        <location evidence="6">Cell membrane</location>
        <topology evidence="6">Multi-pass membrane protein</topology>
    </subcellularLocation>
    <subcellularLocation>
        <location evidence="1">Membrane</location>
        <topology evidence="1">Multi-pass membrane protein</topology>
    </subcellularLocation>
</comment>
<organism evidence="8 9">
    <name type="scientific">Staphylococcus kloosii</name>
    <dbReference type="NCBI Taxonomy" id="29384"/>
    <lineage>
        <taxon>Bacteria</taxon>
        <taxon>Bacillati</taxon>
        <taxon>Bacillota</taxon>
        <taxon>Bacilli</taxon>
        <taxon>Bacillales</taxon>
        <taxon>Staphylococcaceae</taxon>
        <taxon>Staphylococcus</taxon>
    </lineage>
</organism>
<dbReference type="RefSeq" id="WP_061854307.1">
    <property type="nucleotide sequence ID" value="NZ_DYVT01000140.1"/>
</dbReference>
<gene>
    <name evidence="8" type="ORF">A0131_04885</name>
    <name evidence="7" type="ORF">K8V85_12475</name>
</gene>
<feature type="transmembrane region" description="Helical" evidence="6">
    <location>
        <begin position="235"/>
        <end position="257"/>
    </location>
</feature>
<evidence type="ECO:0000256" key="2">
    <source>
        <dbReference type="ARBA" id="ARBA00009142"/>
    </source>
</evidence>
<dbReference type="InterPro" id="IPR051598">
    <property type="entry name" value="TSUP/Inactive_protease-like"/>
</dbReference>